<dbReference type="OrthoDB" id="8582979at2"/>
<dbReference type="KEGG" id="cce:Ccel_2521"/>
<keyword evidence="1" id="KW-1133">Transmembrane helix</keyword>
<feature type="transmembrane region" description="Helical" evidence="1">
    <location>
        <begin position="202"/>
        <end position="222"/>
    </location>
</feature>
<reference evidence="2 3" key="1">
    <citation type="submission" date="2009-01" db="EMBL/GenBank/DDBJ databases">
        <title>Complete sequence of Clostridium cellulolyticum H10.</title>
        <authorList>
            <consortium name="US DOE Joint Genome Institute"/>
            <person name="Lucas S."/>
            <person name="Copeland A."/>
            <person name="Lapidus A."/>
            <person name="Glavina del Rio T."/>
            <person name="Dalin E."/>
            <person name="Tice H."/>
            <person name="Bruce D."/>
            <person name="Goodwin L."/>
            <person name="Pitluck S."/>
            <person name="Chertkov O."/>
            <person name="Saunders E."/>
            <person name="Brettin T."/>
            <person name="Detter J.C."/>
            <person name="Han C."/>
            <person name="Larimer F."/>
            <person name="Land M."/>
            <person name="Hauser L."/>
            <person name="Kyrpides N."/>
            <person name="Ivanova N."/>
            <person name="Zhou J."/>
            <person name="Richardson P."/>
        </authorList>
    </citation>
    <scope>NUCLEOTIDE SEQUENCE [LARGE SCALE GENOMIC DNA]</scope>
    <source>
        <strain evidence="3">ATCC 35319 / DSM 5812 / JCM 6584 / H10</strain>
    </source>
</reference>
<name>B8I684_RUMCH</name>
<dbReference type="EMBL" id="CP001348">
    <property type="protein sequence ID" value="ACL76849.1"/>
    <property type="molecule type" value="Genomic_DNA"/>
</dbReference>
<dbReference type="AlphaFoldDB" id="B8I684"/>
<dbReference type="RefSeq" id="WP_015925938.1">
    <property type="nucleotide sequence ID" value="NC_011898.1"/>
</dbReference>
<evidence type="ECO:0000313" key="3">
    <source>
        <dbReference type="Proteomes" id="UP000001349"/>
    </source>
</evidence>
<feature type="transmembrane region" description="Helical" evidence="1">
    <location>
        <begin position="103"/>
        <end position="128"/>
    </location>
</feature>
<feature type="transmembrane region" description="Helical" evidence="1">
    <location>
        <begin position="167"/>
        <end position="190"/>
    </location>
</feature>
<dbReference type="Proteomes" id="UP000001349">
    <property type="component" value="Chromosome"/>
</dbReference>
<feature type="transmembrane region" description="Helical" evidence="1">
    <location>
        <begin position="228"/>
        <end position="250"/>
    </location>
</feature>
<evidence type="ECO:0000256" key="1">
    <source>
        <dbReference type="SAM" id="Phobius"/>
    </source>
</evidence>
<organism evidence="2 3">
    <name type="scientific">Ruminiclostridium cellulolyticum (strain ATCC 35319 / DSM 5812 / JCM 6584 / H10)</name>
    <name type="common">Clostridium cellulolyticum</name>
    <dbReference type="NCBI Taxonomy" id="394503"/>
    <lineage>
        <taxon>Bacteria</taxon>
        <taxon>Bacillati</taxon>
        <taxon>Bacillota</taxon>
        <taxon>Clostridia</taxon>
        <taxon>Eubacteriales</taxon>
        <taxon>Oscillospiraceae</taxon>
        <taxon>Ruminiclostridium</taxon>
    </lineage>
</organism>
<dbReference type="Pfam" id="PF06182">
    <property type="entry name" value="ABC2_membrane_6"/>
    <property type="match status" value="1"/>
</dbReference>
<keyword evidence="1" id="KW-0812">Transmembrane</keyword>
<sequence>MRAYVEFAKKAFQNNIAYRADCVAGIINAIIMIFVNICVWKAIYEDEQAVAGVQFKMLITYVVLAFLMQCIYAMDEYRIENKVRSGSIGLDLLKPINFSGYTFSYNVGILIFRVVMQLTPALIISIFLFKMLPPFSLTMFALFLVSMILGYLVLYCLNFIVWISSFWFYWTFSLVTIKDAAVMILSGALLPLWFMPQAMVDFINLTPFASIYYVPITIYLGQMPMEEIAFALIKQLIWALGLFIIGRLLWRSALKKLVVQGG</sequence>
<gene>
    <name evidence="2" type="ordered locus">Ccel_2521</name>
</gene>
<evidence type="ECO:0008006" key="4">
    <source>
        <dbReference type="Google" id="ProtNLM"/>
    </source>
</evidence>
<evidence type="ECO:0000313" key="2">
    <source>
        <dbReference type="EMBL" id="ACL76849.1"/>
    </source>
</evidence>
<dbReference type="PANTHER" id="PTHR36832:SF1">
    <property type="entry name" value="SLR1174 PROTEIN"/>
    <property type="match status" value="1"/>
</dbReference>
<dbReference type="eggNOG" id="COG4587">
    <property type="taxonomic scope" value="Bacteria"/>
</dbReference>
<feature type="transmembrane region" description="Helical" evidence="1">
    <location>
        <begin position="23"/>
        <end position="43"/>
    </location>
</feature>
<feature type="transmembrane region" description="Helical" evidence="1">
    <location>
        <begin position="55"/>
        <end position="74"/>
    </location>
</feature>
<proteinExistence type="predicted"/>
<accession>B8I684</accession>
<dbReference type="InterPro" id="IPR010390">
    <property type="entry name" value="ABC-2_transporter-like"/>
</dbReference>
<dbReference type="PANTHER" id="PTHR36832">
    <property type="entry name" value="SLR1174 PROTEIN-RELATED"/>
    <property type="match status" value="1"/>
</dbReference>
<dbReference type="HOGENOM" id="CLU_084465_0_0_9"/>
<keyword evidence="3" id="KW-1185">Reference proteome</keyword>
<dbReference type="STRING" id="394503.Ccel_2521"/>
<protein>
    <recommendedName>
        <fullName evidence="4">ABC transporter permease protein</fullName>
    </recommendedName>
</protein>
<keyword evidence="1" id="KW-0472">Membrane</keyword>
<feature type="transmembrane region" description="Helical" evidence="1">
    <location>
        <begin position="140"/>
        <end position="161"/>
    </location>
</feature>